<proteinExistence type="predicted"/>
<dbReference type="Pfam" id="PF02589">
    <property type="entry name" value="LUD_dom"/>
    <property type="match status" value="1"/>
</dbReference>
<organism evidence="2 3">
    <name type="scientific">Hamadaea flava</name>
    <dbReference type="NCBI Taxonomy" id="1742688"/>
    <lineage>
        <taxon>Bacteria</taxon>
        <taxon>Bacillati</taxon>
        <taxon>Actinomycetota</taxon>
        <taxon>Actinomycetes</taxon>
        <taxon>Micromonosporales</taxon>
        <taxon>Micromonosporaceae</taxon>
        <taxon>Hamadaea</taxon>
    </lineage>
</organism>
<sequence>MSQEAPALDEAFGVPASAEQLDRAAEALRTNGFVVHVVDTAEDARKLVVGELVPRDQAVFTASSETLRLSGILADLDESGGFQSVRAEAGDLGDDMWARIRLGALPDVVVGSVHAVTEEGHLVIGSASGSQFAPYASGAKKAVWIVGAQKVVPDLATGLRRLRTHSLPKEWRRLNELAGQTSFLSRILVIEHEWLPERGVVVLVREPIGF</sequence>
<evidence type="ECO:0000313" key="2">
    <source>
        <dbReference type="EMBL" id="MFC4132804.1"/>
    </source>
</evidence>
<dbReference type="RefSeq" id="WP_253752544.1">
    <property type="nucleotide sequence ID" value="NZ_JAMZDZ010000001.1"/>
</dbReference>
<gene>
    <name evidence="2" type="ORF">ACFOZ4_19520</name>
</gene>
<dbReference type="InterPro" id="IPR003741">
    <property type="entry name" value="LUD_dom"/>
</dbReference>
<keyword evidence="3" id="KW-1185">Reference proteome</keyword>
<comment type="caution">
    <text evidence="2">The sequence shown here is derived from an EMBL/GenBank/DDBJ whole genome shotgun (WGS) entry which is preliminary data.</text>
</comment>
<dbReference type="Proteomes" id="UP001595816">
    <property type="component" value="Unassembled WGS sequence"/>
</dbReference>
<dbReference type="PANTHER" id="PTHR36179:SF2">
    <property type="entry name" value="LUD DOMAIN-CONTAINING PROTEIN"/>
    <property type="match status" value="1"/>
</dbReference>
<feature type="domain" description="LUD" evidence="1">
    <location>
        <begin position="22"/>
        <end position="204"/>
    </location>
</feature>
<protein>
    <submittedName>
        <fullName evidence="2">LUD domain-containing protein</fullName>
    </submittedName>
</protein>
<name>A0ABV8LRC9_9ACTN</name>
<accession>A0ABV8LRC9</accession>
<reference evidence="3" key="1">
    <citation type="journal article" date="2019" name="Int. J. Syst. Evol. Microbiol.">
        <title>The Global Catalogue of Microorganisms (GCM) 10K type strain sequencing project: providing services to taxonomists for standard genome sequencing and annotation.</title>
        <authorList>
            <consortium name="The Broad Institute Genomics Platform"/>
            <consortium name="The Broad Institute Genome Sequencing Center for Infectious Disease"/>
            <person name="Wu L."/>
            <person name="Ma J."/>
        </authorList>
    </citation>
    <scope>NUCLEOTIDE SEQUENCE [LARGE SCALE GENOMIC DNA]</scope>
    <source>
        <strain evidence="3">CGMCC 4.7289</strain>
    </source>
</reference>
<dbReference type="EMBL" id="JBHSAY010000009">
    <property type="protein sequence ID" value="MFC4132804.1"/>
    <property type="molecule type" value="Genomic_DNA"/>
</dbReference>
<dbReference type="PANTHER" id="PTHR36179">
    <property type="entry name" value="LUD_DOM DOMAIN-CONTAINING PROTEIN"/>
    <property type="match status" value="1"/>
</dbReference>
<evidence type="ECO:0000259" key="1">
    <source>
        <dbReference type="Pfam" id="PF02589"/>
    </source>
</evidence>
<evidence type="ECO:0000313" key="3">
    <source>
        <dbReference type="Proteomes" id="UP001595816"/>
    </source>
</evidence>